<evidence type="ECO:0000313" key="3">
    <source>
        <dbReference type="Proteomes" id="UP000310541"/>
    </source>
</evidence>
<dbReference type="OrthoDB" id="9798430at2"/>
<dbReference type="Pfam" id="PF00903">
    <property type="entry name" value="Glyoxalase"/>
    <property type="match status" value="1"/>
</dbReference>
<dbReference type="AlphaFoldDB" id="A0A4U1MPD2"/>
<dbReference type="PANTHER" id="PTHR36503">
    <property type="entry name" value="BLR2520 PROTEIN"/>
    <property type="match status" value="1"/>
</dbReference>
<keyword evidence="2" id="KW-0560">Oxidoreductase</keyword>
<name>A0A4U1MPD2_9BACL</name>
<dbReference type="InterPro" id="IPR004360">
    <property type="entry name" value="Glyas_Fos-R_dOase_dom"/>
</dbReference>
<sequence>MGFQSDQLFVNLPVKNLKETVAFFNEIGFEFNPQFTDDNAACMIINQNTFVMLLVEEYFKTFTKKEITDATTTTEAIFAISATSREHVDEIVKKALEAGGKESKEPVDYGFMYGWSFQDINNHLWEVMYMDENEAQQA</sequence>
<dbReference type="PANTHER" id="PTHR36503:SF2">
    <property type="entry name" value="BLR2408 PROTEIN"/>
    <property type="match status" value="1"/>
</dbReference>
<keyword evidence="2" id="KW-0223">Dioxygenase</keyword>
<protein>
    <submittedName>
        <fullName evidence="2">Glyoxalase/bleomycin resistance/extradiol dioxygenase family protein</fullName>
    </submittedName>
</protein>
<organism evidence="2 3">
    <name type="scientific">Guptibacillus hwajinpoensis</name>
    <dbReference type="NCBI Taxonomy" id="208199"/>
    <lineage>
        <taxon>Bacteria</taxon>
        <taxon>Bacillati</taxon>
        <taxon>Bacillota</taxon>
        <taxon>Bacilli</taxon>
        <taxon>Bacillales</taxon>
        <taxon>Guptibacillaceae</taxon>
        <taxon>Guptibacillus</taxon>
    </lineage>
</organism>
<dbReference type="RefSeq" id="WP_136946231.1">
    <property type="nucleotide sequence ID" value="NZ_SWFM01000001.1"/>
</dbReference>
<dbReference type="Gene3D" id="3.10.180.10">
    <property type="entry name" value="2,3-Dihydroxybiphenyl 1,2-Dioxygenase, domain 1"/>
    <property type="match status" value="1"/>
</dbReference>
<accession>A0A4U1MPD2</accession>
<reference evidence="2 3" key="1">
    <citation type="submission" date="2019-04" db="EMBL/GenBank/DDBJ databases">
        <title>Genome sequence of Bacillus hwajinpoensis strain Y2.</title>
        <authorList>
            <person name="Fair J.L."/>
            <person name="Maclea K.S."/>
        </authorList>
    </citation>
    <scope>NUCLEOTIDE SEQUENCE [LARGE SCALE GENOMIC DNA]</scope>
    <source>
        <strain evidence="2 3">Y2</strain>
    </source>
</reference>
<dbReference type="GO" id="GO:0051213">
    <property type="term" value="F:dioxygenase activity"/>
    <property type="evidence" value="ECO:0007669"/>
    <property type="project" value="UniProtKB-KW"/>
</dbReference>
<dbReference type="SUPFAM" id="SSF54593">
    <property type="entry name" value="Glyoxalase/Bleomycin resistance protein/Dihydroxybiphenyl dioxygenase"/>
    <property type="match status" value="1"/>
</dbReference>
<feature type="domain" description="Glyoxalase/fosfomycin resistance/dioxygenase" evidence="1">
    <location>
        <begin position="10"/>
        <end position="127"/>
    </location>
</feature>
<dbReference type="Proteomes" id="UP000310541">
    <property type="component" value="Unassembled WGS sequence"/>
</dbReference>
<evidence type="ECO:0000259" key="1">
    <source>
        <dbReference type="Pfam" id="PF00903"/>
    </source>
</evidence>
<proteinExistence type="predicted"/>
<evidence type="ECO:0000313" key="2">
    <source>
        <dbReference type="EMBL" id="TKD72380.1"/>
    </source>
</evidence>
<comment type="caution">
    <text evidence="2">The sequence shown here is derived from an EMBL/GenBank/DDBJ whole genome shotgun (WGS) entry which is preliminary data.</text>
</comment>
<dbReference type="InterPro" id="IPR029068">
    <property type="entry name" value="Glyas_Bleomycin-R_OHBP_Dase"/>
</dbReference>
<gene>
    <name evidence="2" type="ORF">FBF83_06260</name>
</gene>
<dbReference type="EMBL" id="SWFM01000001">
    <property type="protein sequence ID" value="TKD72380.1"/>
    <property type="molecule type" value="Genomic_DNA"/>
</dbReference>